<sequence>MRLFGLLAFTLLPFACFSQSNYKKGYILRSSGDTLRGYIDSREWARNPKFIAFKTSMESANVLRFKAVDIIRFQIFPYTNYVSYVGHISNNRNRFPEIDDFKDTTTRLDTIFLKQLFKGNNLALYAHIESAKDRFFYQEEGQQPVEFKYFNYRNTDGQLSQGKIYIGQLTLLLNKYAGGDKRKLRAVQQAHFNEGNLIRVFELIDGTGAENRNRPAGSRLFVGGGLNYINTAFYGENRFAESSPSKTYSPKVSAGYDFFINPIVQQFFFRTELSLHYVKPNFSRPVSSQAYVSYTFDQYNLALTPQLIYNVYNKESFKFYIGAGAAINYSIYANNKMTMHNTAPYNQPAYRFENLWLSFPLQAGVTVNKRFDISLNRSGAAAFTRYLGFSVASEVWGISLKYLFDRNREVGL</sequence>
<dbReference type="EMBL" id="QGDC01000010">
    <property type="protein sequence ID" value="RCH53814.1"/>
    <property type="molecule type" value="Genomic_DNA"/>
</dbReference>
<reference evidence="1 2" key="1">
    <citation type="submission" date="2018-05" db="EMBL/GenBank/DDBJ databases">
        <title>Mucilaginibacter hurinus sp. nov., isolated from briquette warehouse soil.</title>
        <authorList>
            <person name="Choi L."/>
        </authorList>
    </citation>
    <scope>NUCLEOTIDE SEQUENCE [LARGE SCALE GENOMIC DNA]</scope>
    <source>
        <strain evidence="1 2">ZR32</strain>
    </source>
</reference>
<gene>
    <name evidence="1" type="ORF">DJ568_16385</name>
</gene>
<dbReference type="RefSeq" id="WP_114006384.1">
    <property type="nucleotide sequence ID" value="NZ_QGDC01000010.1"/>
</dbReference>
<keyword evidence="2" id="KW-1185">Reference proteome</keyword>
<comment type="caution">
    <text evidence="1">The sequence shown here is derived from an EMBL/GenBank/DDBJ whole genome shotgun (WGS) entry which is preliminary data.</text>
</comment>
<evidence type="ECO:0008006" key="3">
    <source>
        <dbReference type="Google" id="ProtNLM"/>
    </source>
</evidence>
<organism evidence="1 2">
    <name type="scientific">Mucilaginibacter hurinus</name>
    <dbReference type="NCBI Taxonomy" id="2201324"/>
    <lineage>
        <taxon>Bacteria</taxon>
        <taxon>Pseudomonadati</taxon>
        <taxon>Bacteroidota</taxon>
        <taxon>Sphingobacteriia</taxon>
        <taxon>Sphingobacteriales</taxon>
        <taxon>Sphingobacteriaceae</taxon>
        <taxon>Mucilaginibacter</taxon>
    </lineage>
</organism>
<protein>
    <recommendedName>
        <fullName evidence="3">Outer membrane protein beta-barrel domain-containing protein</fullName>
    </recommendedName>
</protein>
<accession>A0A367GK07</accession>
<dbReference type="Proteomes" id="UP000253209">
    <property type="component" value="Unassembled WGS sequence"/>
</dbReference>
<dbReference type="AlphaFoldDB" id="A0A367GK07"/>
<evidence type="ECO:0000313" key="1">
    <source>
        <dbReference type="EMBL" id="RCH53814.1"/>
    </source>
</evidence>
<dbReference type="Gene3D" id="2.40.160.20">
    <property type="match status" value="1"/>
</dbReference>
<proteinExistence type="predicted"/>
<name>A0A367GK07_9SPHI</name>
<dbReference type="OrthoDB" id="677565at2"/>
<evidence type="ECO:0000313" key="2">
    <source>
        <dbReference type="Proteomes" id="UP000253209"/>
    </source>
</evidence>